<organism evidence="1 2">
    <name type="scientific">Acaulospora colombiana</name>
    <dbReference type="NCBI Taxonomy" id="27376"/>
    <lineage>
        <taxon>Eukaryota</taxon>
        <taxon>Fungi</taxon>
        <taxon>Fungi incertae sedis</taxon>
        <taxon>Mucoromycota</taxon>
        <taxon>Glomeromycotina</taxon>
        <taxon>Glomeromycetes</taxon>
        <taxon>Diversisporales</taxon>
        <taxon>Acaulosporaceae</taxon>
        <taxon>Acaulospora</taxon>
    </lineage>
</organism>
<dbReference type="Proteomes" id="UP000789525">
    <property type="component" value="Unassembled WGS sequence"/>
</dbReference>
<gene>
    <name evidence="1" type="ORF">ACOLOM_LOCUS13426</name>
</gene>
<dbReference type="EMBL" id="CAJVPT010061520">
    <property type="protein sequence ID" value="CAG8765456.1"/>
    <property type="molecule type" value="Genomic_DNA"/>
</dbReference>
<proteinExistence type="predicted"/>
<evidence type="ECO:0000313" key="1">
    <source>
        <dbReference type="EMBL" id="CAG8765456.1"/>
    </source>
</evidence>
<protein>
    <submittedName>
        <fullName evidence="1">7389_t:CDS:1</fullName>
    </submittedName>
</protein>
<name>A0ACA9QV79_9GLOM</name>
<sequence>MEHEDRPLPIDNSVLGRVAEQANAYAKAMHYKEVEYFSQVSPELVESLVSISTKLQLQDVAWAILKTNTVAEELKLDRWYERLGRWQEALEAYDRRPADDSQSQEIVLGRMRCLHALGEWEALNEVVESNWGEFSPETKREISPLAAAASFNLYQWDIMEEHVSSMSGDDPDRSYYRAVLAVHRNQFSKAHSAISKARDILQSDLAGIEDYTRVYGGNYRIQKERGPTGSPRHYAKNM</sequence>
<feature type="non-terminal residue" evidence="1">
    <location>
        <position position="238"/>
    </location>
</feature>
<comment type="caution">
    <text evidence="1">The sequence shown here is derived from an EMBL/GenBank/DDBJ whole genome shotgun (WGS) entry which is preliminary data.</text>
</comment>
<accession>A0ACA9QV79</accession>
<evidence type="ECO:0000313" key="2">
    <source>
        <dbReference type="Proteomes" id="UP000789525"/>
    </source>
</evidence>
<keyword evidence="2" id="KW-1185">Reference proteome</keyword>
<reference evidence="1" key="1">
    <citation type="submission" date="2021-06" db="EMBL/GenBank/DDBJ databases">
        <authorList>
            <person name="Kallberg Y."/>
            <person name="Tangrot J."/>
            <person name="Rosling A."/>
        </authorList>
    </citation>
    <scope>NUCLEOTIDE SEQUENCE</scope>
    <source>
        <strain evidence="1">CL356</strain>
    </source>
</reference>